<feature type="region of interest" description="Disordered" evidence="1">
    <location>
        <begin position="489"/>
        <end position="524"/>
    </location>
</feature>
<evidence type="ECO:0000256" key="1">
    <source>
        <dbReference type="SAM" id="MobiDB-lite"/>
    </source>
</evidence>
<dbReference type="InterPro" id="IPR052894">
    <property type="entry name" value="AsmA-related"/>
</dbReference>
<organism evidence="3 4">
    <name type="scientific">Candidatus Auribacter fodinae</name>
    <dbReference type="NCBI Taxonomy" id="2093366"/>
    <lineage>
        <taxon>Bacteria</taxon>
        <taxon>Pseudomonadati</taxon>
        <taxon>Candidatus Auribacterota</taxon>
        <taxon>Candidatus Auribacteria</taxon>
        <taxon>Candidatus Auribacterales</taxon>
        <taxon>Candidatus Auribacteraceae</taxon>
        <taxon>Candidatus Auribacter</taxon>
    </lineage>
</organism>
<accession>A0A3A4QPN9</accession>
<dbReference type="GO" id="GO:0005886">
    <property type="term" value="C:plasma membrane"/>
    <property type="evidence" value="ECO:0007669"/>
    <property type="project" value="TreeGrafter"/>
</dbReference>
<comment type="caution">
    <text evidence="3">The sequence shown here is derived from an EMBL/GenBank/DDBJ whole genome shotgun (WGS) entry which is preliminary data.</text>
</comment>
<feature type="region of interest" description="Disordered" evidence="1">
    <location>
        <begin position="130"/>
        <end position="154"/>
    </location>
</feature>
<dbReference type="PANTHER" id="PTHR30441:SF8">
    <property type="entry name" value="DUF748 DOMAIN-CONTAINING PROTEIN"/>
    <property type="match status" value="1"/>
</dbReference>
<sequence length="849" mass="96332">MKKTKKRRYLTAGRKSMPRLRILLLCILVLVTLFYFFYRLNFNQYKQLIEETLAKSLKADVSIGSLRLHFLTRHALRLQDVSITKPADGITIKAEQVVCYVGISQSMKKKEIDFSTIALINPVIKVNREKQALSEPPTTAEPKETTSSASSDVVQKVPGKKPWFAFDNVSFSIQKVSIHNGTVEVFDAYHDYVMVDTINLNSQIYENAVEYQATALIKDSDSERIWAKGDIKYPAKLSMTDMIRSFSTATVTAAFSLDTVALHSVYGLNTFLPHQIENRPFNASGDISGALESGFSITSRLSFKRENDQRFFVDLEASWQINEHIIYINRILSDFNNAGVIADGYYEFNNHYGELYIQSNSMRVEREKELFPFLRNLDVQGIAKVSAIARFSDEIKQPSFSGTIAVESFNGKFDVLSKPLLLTAPCTGTFSTKEIVFPMADMSFGGIPLQLKLKYEFIPEPKLFLSLDKFANIQILEILEASAKQLEKSTDSVTSDKSPEPDSTPPMERNEPKPLSKPRRSRDKSSLPIYLSGYLTDAYLFKAHFESLYLDALIEGNRMLFKDVDIQLYEGSFRGNGVITFGESPSYAFVADLEDINIDTFISRNTSFKDIFYGRLSAAISFQCAGMDRDTLAGKMKSHGTLTITDGSISNFNLLTKLFEQFASDENNKYTILGSTIGLRIPPIEELELGDYSQFNSLRCDYDIHQDDKGITVFETDSLKMDSTSLKMKMAGTFDFDHRLNFEGEMLLSSVQTYKLLHKVRELNLLFPVEDERMRIPFKLRGTFEEPIPQPIIKVSAIQNKLDKLIEDKLLQKSEDIDPSLSTIELPELDEETSRKINKAQKKLKKYLE</sequence>
<dbReference type="EMBL" id="QZJZ01000104">
    <property type="protein sequence ID" value="RJP55999.1"/>
    <property type="molecule type" value="Genomic_DNA"/>
</dbReference>
<dbReference type="PANTHER" id="PTHR30441">
    <property type="entry name" value="DUF748 DOMAIN-CONTAINING PROTEIN"/>
    <property type="match status" value="1"/>
</dbReference>
<keyword evidence="2" id="KW-0812">Transmembrane</keyword>
<gene>
    <name evidence="3" type="ORF">C4541_13190</name>
</gene>
<reference evidence="3 4" key="1">
    <citation type="journal article" date="2017" name="ISME J.">
        <title>Energy and carbon metabolisms in a deep terrestrial subsurface fluid microbial community.</title>
        <authorList>
            <person name="Momper L."/>
            <person name="Jungbluth S.P."/>
            <person name="Lee M.D."/>
            <person name="Amend J.P."/>
        </authorList>
    </citation>
    <scope>NUCLEOTIDE SEQUENCE [LARGE SCALE GENOMIC DNA]</scope>
    <source>
        <strain evidence="3">SURF_26</strain>
    </source>
</reference>
<feature type="compositionally biased region" description="Low complexity" evidence="1">
    <location>
        <begin position="134"/>
        <end position="151"/>
    </location>
</feature>
<evidence type="ECO:0000313" key="4">
    <source>
        <dbReference type="Proteomes" id="UP000266426"/>
    </source>
</evidence>
<dbReference type="Proteomes" id="UP000266426">
    <property type="component" value="Unassembled WGS sequence"/>
</dbReference>
<dbReference type="GO" id="GO:0090313">
    <property type="term" value="P:regulation of protein targeting to membrane"/>
    <property type="evidence" value="ECO:0007669"/>
    <property type="project" value="TreeGrafter"/>
</dbReference>
<protein>
    <submittedName>
        <fullName evidence="3">Uncharacterized protein</fullName>
    </submittedName>
</protein>
<evidence type="ECO:0000256" key="2">
    <source>
        <dbReference type="SAM" id="Phobius"/>
    </source>
</evidence>
<name>A0A3A4QPN9_9BACT</name>
<evidence type="ECO:0000313" key="3">
    <source>
        <dbReference type="EMBL" id="RJP55999.1"/>
    </source>
</evidence>
<keyword evidence="2" id="KW-0472">Membrane</keyword>
<proteinExistence type="predicted"/>
<keyword evidence="2" id="KW-1133">Transmembrane helix</keyword>
<feature type="transmembrane region" description="Helical" evidence="2">
    <location>
        <begin position="20"/>
        <end position="38"/>
    </location>
</feature>
<dbReference type="AlphaFoldDB" id="A0A3A4QPN9"/>